<dbReference type="RefSeq" id="WP_092862664.1">
    <property type="nucleotide sequence ID" value="NZ_FPCH01000001.1"/>
</dbReference>
<dbReference type="Proteomes" id="UP000199423">
    <property type="component" value="Unassembled WGS sequence"/>
</dbReference>
<name>A0A1I7MTN0_9HYPH</name>
<organism evidence="2 3">
    <name type="scientific">Hyphomicrobium facile</name>
    <dbReference type="NCBI Taxonomy" id="51670"/>
    <lineage>
        <taxon>Bacteria</taxon>
        <taxon>Pseudomonadati</taxon>
        <taxon>Pseudomonadota</taxon>
        <taxon>Alphaproteobacteria</taxon>
        <taxon>Hyphomicrobiales</taxon>
        <taxon>Hyphomicrobiaceae</taxon>
        <taxon>Hyphomicrobium</taxon>
    </lineage>
</organism>
<dbReference type="Pfam" id="PF01936">
    <property type="entry name" value="NYN"/>
    <property type="match status" value="1"/>
</dbReference>
<dbReference type="AlphaFoldDB" id="A0A1I7MTN0"/>
<protein>
    <submittedName>
        <fullName evidence="2">Uncharacterized conserved protein, LabA/DUF88 family</fullName>
    </submittedName>
</protein>
<dbReference type="Gene3D" id="3.40.50.1010">
    <property type="entry name" value="5'-nuclease"/>
    <property type="match status" value="1"/>
</dbReference>
<dbReference type="STRING" id="51670.SAMN04488557_0089"/>
<reference evidence="3" key="1">
    <citation type="submission" date="2016-10" db="EMBL/GenBank/DDBJ databases">
        <authorList>
            <person name="Varghese N."/>
            <person name="Submissions S."/>
        </authorList>
    </citation>
    <scope>NUCLEOTIDE SEQUENCE [LARGE SCALE GENOMIC DNA]</scope>
    <source>
        <strain evidence="3">DSM 1565</strain>
    </source>
</reference>
<feature type="domain" description="NYN" evidence="1">
    <location>
        <begin position="8"/>
        <end position="165"/>
    </location>
</feature>
<dbReference type="PANTHER" id="PTHR35458">
    <property type="entry name" value="SLR0755 PROTEIN"/>
    <property type="match status" value="1"/>
</dbReference>
<dbReference type="CDD" id="cd10911">
    <property type="entry name" value="PIN_LabA"/>
    <property type="match status" value="1"/>
</dbReference>
<dbReference type="InterPro" id="IPR047140">
    <property type="entry name" value="LabA"/>
</dbReference>
<evidence type="ECO:0000313" key="3">
    <source>
        <dbReference type="Proteomes" id="UP000199423"/>
    </source>
</evidence>
<dbReference type="InterPro" id="IPR021139">
    <property type="entry name" value="NYN"/>
</dbReference>
<dbReference type="GO" id="GO:0004540">
    <property type="term" value="F:RNA nuclease activity"/>
    <property type="evidence" value="ECO:0007669"/>
    <property type="project" value="InterPro"/>
</dbReference>
<accession>A0A1I7MTN0</accession>
<dbReference type="EMBL" id="FPCH01000001">
    <property type="protein sequence ID" value="SFV25750.1"/>
    <property type="molecule type" value="Genomic_DNA"/>
</dbReference>
<dbReference type="OrthoDB" id="9794137at2"/>
<keyword evidence="3" id="KW-1185">Reference proteome</keyword>
<evidence type="ECO:0000313" key="2">
    <source>
        <dbReference type="EMBL" id="SFV25750.1"/>
    </source>
</evidence>
<evidence type="ECO:0000259" key="1">
    <source>
        <dbReference type="Pfam" id="PF01936"/>
    </source>
</evidence>
<proteinExistence type="predicted"/>
<sequence>MKLYPNERTLLLIDGASFHASARSLGFDVDYRRLLDLFRSKVQLLRAHYYTAIPEDPEYFAMRPLVDWLDYNGYSVITKPMKEFTDASGRKKFKANMDVELAVDAMRMANQLDHMIIFSGDGDLRSLVAALQELGKRVTVVSTLETDPPMISDELRRQADHFIDLADLENEINRTYADALAKPACNKRDSAATRDLAKIDENEN</sequence>
<gene>
    <name evidence="2" type="ORF">SAMN04488557_0089</name>
</gene>
<dbReference type="PANTHER" id="PTHR35458:SF2">
    <property type="entry name" value="SLR0755 PROTEIN"/>
    <property type="match status" value="1"/>
</dbReference>